<dbReference type="GO" id="GO:0016616">
    <property type="term" value="F:oxidoreductase activity, acting on the CH-OH group of donors, NAD or NADP as acceptor"/>
    <property type="evidence" value="ECO:0007669"/>
    <property type="project" value="InterPro"/>
</dbReference>
<protein>
    <submittedName>
        <fullName evidence="6">NAD(P)-binding protein</fullName>
    </submittedName>
</protein>
<feature type="site" description="Important for catalytic activity" evidence="3">
    <location>
        <position position="146"/>
    </location>
</feature>
<dbReference type="AlphaFoldDB" id="A0A177C682"/>
<dbReference type="InParanoid" id="A0A177C682"/>
<dbReference type="InterPro" id="IPR013328">
    <property type="entry name" value="6PGD_dom2"/>
</dbReference>
<evidence type="ECO:0000313" key="7">
    <source>
        <dbReference type="Proteomes" id="UP000077069"/>
    </source>
</evidence>
<evidence type="ECO:0000259" key="4">
    <source>
        <dbReference type="Pfam" id="PF00725"/>
    </source>
</evidence>
<evidence type="ECO:0000259" key="5">
    <source>
        <dbReference type="Pfam" id="PF02737"/>
    </source>
</evidence>
<feature type="domain" description="3-hydroxyacyl-CoA dehydrogenase C-terminal" evidence="4">
    <location>
        <begin position="192"/>
        <end position="287"/>
    </location>
</feature>
<reference evidence="6 7" key="1">
    <citation type="submission" date="2016-05" db="EMBL/GenBank/DDBJ databases">
        <title>Comparative analysis of secretome profiles of manganese(II)-oxidizing ascomycete fungi.</title>
        <authorList>
            <consortium name="DOE Joint Genome Institute"/>
            <person name="Zeiner C.A."/>
            <person name="Purvine S.O."/>
            <person name="Zink E.M."/>
            <person name="Wu S."/>
            <person name="Pasa-Tolic L."/>
            <person name="Chaput D.L."/>
            <person name="Haridas S."/>
            <person name="Grigoriev I.V."/>
            <person name="Santelli C.M."/>
            <person name="Hansel C.M."/>
        </authorList>
    </citation>
    <scope>NUCLEOTIDE SEQUENCE [LARGE SCALE GENOMIC DNA]</scope>
    <source>
        <strain evidence="6 7">AP3s5-JAC2a</strain>
    </source>
</reference>
<dbReference type="GO" id="GO:0006631">
    <property type="term" value="P:fatty acid metabolic process"/>
    <property type="evidence" value="ECO:0007669"/>
    <property type="project" value="InterPro"/>
</dbReference>
<dbReference type="InterPro" id="IPR036291">
    <property type="entry name" value="NAD(P)-bd_dom_sf"/>
</dbReference>
<dbReference type="RefSeq" id="XP_018032754.1">
    <property type="nucleotide sequence ID" value="XM_018175750.1"/>
</dbReference>
<dbReference type="SUPFAM" id="SSF51735">
    <property type="entry name" value="NAD(P)-binding Rossmann-fold domains"/>
    <property type="match status" value="1"/>
</dbReference>
<evidence type="ECO:0000256" key="1">
    <source>
        <dbReference type="ARBA" id="ARBA00009463"/>
    </source>
</evidence>
<dbReference type="InterPro" id="IPR006108">
    <property type="entry name" value="3HC_DH_C"/>
</dbReference>
<dbReference type="Gene3D" id="1.10.1040.10">
    <property type="entry name" value="N-(1-d-carboxylethyl)-l-norvaline Dehydrogenase, domain 2"/>
    <property type="match status" value="1"/>
</dbReference>
<dbReference type="SUPFAM" id="SSF48179">
    <property type="entry name" value="6-phosphogluconate dehydrogenase C-terminal domain-like"/>
    <property type="match status" value="1"/>
</dbReference>
<evidence type="ECO:0000313" key="6">
    <source>
        <dbReference type="EMBL" id="OAG02389.1"/>
    </source>
</evidence>
<dbReference type="InterPro" id="IPR006176">
    <property type="entry name" value="3-OHacyl-CoA_DH_NAD-bd"/>
</dbReference>
<keyword evidence="7" id="KW-1185">Reference proteome</keyword>
<accession>A0A177C682</accession>
<dbReference type="PIRSF" id="PIRSF000105">
    <property type="entry name" value="HCDH"/>
    <property type="match status" value="1"/>
</dbReference>
<evidence type="ECO:0000256" key="3">
    <source>
        <dbReference type="PIRSR" id="PIRSR000105-1"/>
    </source>
</evidence>
<name>A0A177C682_9PLEO</name>
<feature type="non-terminal residue" evidence="6">
    <location>
        <position position="291"/>
    </location>
</feature>
<dbReference type="Proteomes" id="UP000077069">
    <property type="component" value="Unassembled WGS sequence"/>
</dbReference>
<dbReference type="PANTHER" id="PTHR48075:SF10">
    <property type="entry name" value="DEHYDROGENASE, PUTATIVE (AFU_ORTHOLOGUE AFUA_5G10070)-RELATED"/>
    <property type="match status" value="1"/>
</dbReference>
<feature type="domain" description="3-hydroxyacyl-CoA dehydrogenase NAD binding" evidence="5">
    <location>
        <begin position="14"/>
        <end position="180"/>
    </location>
</feature>
<sequence>MSWQPPSDYATRPVTILGAGVLGRRIACTWAAAGYNVHIRDPSAAQLTQCASYFESNIGTYKQKTSSSTTGTISTFADLEPAVATAWLIVEAVPEVLDLKTKTFTALEAHAPRDALLATNSSSYKSSEMLSGLVSPTTASRILNTHYYMPPANMVVELMTCGHTHAPIFPFLAARLRETGAAPYTARVESTGFIFNRLWAAVKRETLAILSEGVSTPEEIDALWTDMFVRGQATPCRLMDQVGLDTVAFIEAHYVAERGLDDEHTVRYLEREFIAKGRLGDKSGKGGLYPP</sequence>
<keyword evidence="2" id="KW-0560">Oxidoreductase</keyword>
<dbReference type="Pfam" id="PF00725">
    <property type="entry name" value="3HCDH"/>
    <property type="match status" value="1"/>
</dbReference>
<dbReference type="STRING" id="1460663.A0A177C682"/>
<organism evidence="6 7">
    <name type="scientific">Paraphaeosphaeria sporulosa</name>
    <dbReference type="NCBI Taxonomy" id="1460663"/>
    <lineage>
        <taxon>Eukaryota</taxon>
        <taxon>Fungi</taxon>
        <taxon>Dikarya</taxon>
        <taxon>Ascomycota</taxon>
        <taxon>Pezizomycotina</taxon>
        <taxon>Dothideomycetes</taxon>
        <taxon>Pleosporomycetidae</taxon>
        <taxon>Pleosporales</taxon>
        <taxon>Massarineae</taxon>
        <taxon>Didymosphaeriaceae</taxon>
        <taxon>Paraphaeosphaeria</taxon>
    </lineage>
</organism>
<dbReference type="GeneID" id="28759236"/>
<dbReference type="Pfam" id="PF02737">
    <property type="entry name" value="3HCDH_N"/>
    <property type="match status" value="1"/>
</dbReference>
<comment type="similarity">
    <text evidence="1">Belongs to the 3-hydroxyacyl-CoA dehydrogenase family.</text>
</comment>
<dbReference type="GO" id="GO:0070403">
    <property type="term" value="F:NAD+ binding"/>
    <property type="evidence" value="ECO:0007669"/>
    <property type="project" value="InterPro"/>
</dbReference>
<proteinExistence type="inferred from homology"/>
<dbReference type="InterPro" id="IPR022694">
    <property type="entry name" value="3-OHacyl-CoA_DH"/>
</dbReference>
<dbReference type="InterPro" id="IPR008927">
    <property type="entry name" value="6-PGluconate_DH-like_C_sf"/>
</dbReference>
<dbReference type="OrthoDB" id="5958943at2759"/>
<gene>
    <name evidence="6" type="ORF">CC84DRAFT_1126660</name>
</gene>
<evidence type="ECO:0000256" key="2">
    <source>
        <dbReference type="ARBA" id="ARBA00023002"/>
    </source>
</evidence>
<dbReference type="PANTHER" id="PTHR48075">
    <property type="entry name" value="3-HYDROXYACYL-COA DEHYDROGENASE FAMILY PROTEIN"/>
    <property type="match status" value="1"/>
</dbReference>
<dbReference type="Gene3D" id="3.40.50.720">
    <property type="entry name" value="NAD(P)-binding Rossmann-like Domain"/>
    <property type="match status" value="1"/>
</dbReference>
<dbReference type="EMBL" id="KV441556">
    <property type="protein sequence ID" value="OAG02389.1"/>
    <property type="molecule type" value="Genomic_DNA"/>
</dbReference>